<dbReference type="SUPFAM" id="SSF50965">
    <property type="entry name" value="Galactose oxidase, central domain"/>
    <property type="match status" value="1"/>
</dbReference>
<dbReference type="InterPro" id="IPR013783">
    <property type="entry name" value="Ig-like_fold"/>
</dbReference>
<dbReference type="Proteomes" id="UP000799439">
    <property type="component" value="Unassembled WGS sequence"/>
</dbReference>
<dbReference type="InterPro" id="IPR015202">
    <property type="entry name" value="GO-like_E_set"/>
</dbReference>
<keyword evidence="1" id="KW-0472">Membrane</keyword>
<evidence type="ECO:0000259" key="2">
    <source>
        <dbReference type="Pfam" id="PF09118"/>
    </source>
</evidence>
<name>A0A9P4MSF4_9PEZI</name>
<dbReference type="Gene3D" id="2.60.40.10">
    <property type="entry name" value="Immunoglobulins"/>
    <property type="match status" value="1"/>
</dbReference>
<dbReference type="Gene3D" id="2.130.10.80">
    <property type="entry name" value="Galactose oxidase/kelch, beta-propeller"/>
    <property type="match status" value="1"/>
</dbReference>
<dbReference type="PANTHER" id="PTHR32208">
    <property type="entry name" value="SECRETED PROTEIN-RELATED"/>
    <property type="match status" value="1"/>
</dbReference>
<proteinExistence type="predicted"/>
<feature type="transmembrane region" description="Helical" evidence="1">
    <location>
        <begin position="603"/>
        <end position="623"/>
    </location>
</feature>
<organism evidence="3 4">
    <name type="scientific">Myriangium duriaei CBS 260.36</name>
    <dbReference type="NCBI Taxonomy" id="1168546"/>
    <lineage>
        <taxon>Eukaryota</taxon>
        <taxon>Fungi</taxon>
        <taxon>Dikarya</taxon>
        <taxon>Ascomycota</taxon>
        <taxon>Pezizomycotina</taxon>
        <taxon>Dothideomycetes</taxon>
        <taxon>Dothideomycetidae</taxon>
        <taxon>Myriangiales</taxon>
        <taxon>Myriangiaceae</taxon>
        <taxon>Myriangium</taxon>
    </lineage>
</organism>
<dbReference type="CDD" id="cd02851">
    <property type="entry name" value="E_set_GO_C"/>
    <property type="match status" value="1"/>
</dbReference>
<gene>
    <name evidence="3" type="ORF">K461DRAFT_299354</name>
</gene>
<dbReference type="AlphaFoldDB" id="A0A9P4MSF4"/>
<dbReference type="SMART" id="SM00612">
    <property type="entry name" value="Kelch"/>
    <property type="match status" value="2"/>
</dbReference>
<protein>
    <submittedName>
        <fullName evidence="3">Copper radical oxidase</fullName>
    </submittedName>
</protein>
<feature type="domain" description="Galactose oxidase-like Early set" evidence="2">
    <location>
        <begin position="526"/>
        <end position="623"/>
    </location>
</feature>
<dbReference type="InterPro" id="IPR037293">
    <property type="entry name" value="Gal_Oxidase_central_sf"/>
</dbReference>
<keyword evidence="1" id="KW-0812">Transmembrane</keyword>
<comment type="caution">
    <text evidence="3">The sequence shown here is derived from an EMBL/GenBank/DDBJ whole genome shotgun (WGS) entry which is preliminary data.</text>
</comment>
<dbReference type="InterPro" id="IPR006652">
    <property type="entry name" value="Kelch_1"/>
</dbReference>
<keyword evidence="4" id="KW-1185">Reference proteome</keyword>
<evidence type="ECO:0000313" key="4">
    <source>
        <dbReference type="Proteomes" id="UP000799439"/>
    </source>
</evidence>
<dbReference type="Pfam" id="PF09118">
    <property type="entry name" value="GO-like_E_set"/>
    <property type="match status" value="1"/>
</dbReference>
<dbReference type="OrthoDB" id="2019572at2759"/>
<evidence type="ECO:0000313" key="3">
    <source>
        <dbReference type="EMBL" id="KAF2157481.1"/>
    </source>
</evidence>
<sequence>MVQLPRVPRRPKSGIPSTNIALWLNTKDLEHTVHGLPCGCWMPHSIAPSAGPVVSSHLFSRTHVRHQGCSALHCPPQLPCQDESMTQGPRTARLLMGLDASGRVGSLVAAFVVRPVVEIYPLEAAAMRYLPVVLASCLGTAHGANLGKWGPTIRFPLVPAAAAVNPDGKLLVWSAYSAITQDIGVSGMTQTAQYDPATDKVTQYTVSNTHHDMFCPGISLDFNGKLVVTGGDTANATSLHDAAKGDWYAGGLLKIARGYQSSATVSDGRVFTIGGSWSGPLGGKIGEIYASATNAWSLLSGCPVTPMLTNDADGIYRQDNHAWLFAWKNGHVLQAGPSKNMNWYGTSGNGSQTPAGTRGKDGDAMCGVAVMYDAVAGKIFSAGGSPSYENISATTNAQVITITEPNTKATTVDFNPMWYARSFANGVLLPDGQVFIVGGQTYPVPFSDANATLTPEMWNPVTTKFTKLATGPTPRTYHSVALLMPNGTVFSGGGGLCDDCSTNHLDGQIFTPPYLYNSDGVTLAQRPVISSVSSKTPKVGSRFSISLQTVPSSSPSFSLVRLGSATHTVDTDQRRIALANYIKTYQNSYDVQLPNDTGVLLPGYYYVFALVGGVPSVATIVRVTT</sequence>
<accession>A0A9P4MSF4</accession>
<dbReference type="InterPro" id="IPR014756">
    <property type="entry name" value="Ig_E-set"/>
</dbReference>
<dbReference type="SUPFAM" id="SSF81296">
    <property type="entry name" value="E set domains"/>
    <property type="match status" value="1"/>
</dbReference>
<reference evidence="3" key="1">
    <citation type="journal article" date="2020" name="Stud. Mycol.">
        <title>101 Dothideomycetes genomes: a test case for predicting lifestyles and emergence of pathogens.</title>
        <authorList>
            <person name="Haridas S."/>
            <person name="Albert R."/>
            <person name="Binder M."/>
            <person name="Bloem J."/>
            <person name="Labutti K."/>
            <person name="Salamov A."/>
            <person name="Andreopoulos B."/>
            <person name="Baker S."/>
            <person name="Barry K."/>
            <person name="Bills G."/>
            <person name="Bluhm B."/>
            <person name="Cannon C."/>
            <person name="Castanera R."/>
            <person name="Culley D."/>
            <person name="Daum C."/>
            <person name="Ezra D."/>
            <person name="Gonzalez J."/>
            <person name="Henrissat B."/>
            <person name="Kuo A."/>
            <person name="Liang C."/>
            <person name="Lipzen A."/>
            <person name="Lutzoni F."/>
            <person name="Magnuson J."/>
            <person name="Mondo S."/>
            <person name="Nolan M."/>
            <person name="Ohm R."/>
            <person name="Pangilinan J."/>
            <person name="Park H.-J."/>
            <person name="Ramirez L."/>
            <person name="Alfaro M."/>
            <person name="Sun H."/>
            <person name="Tritt A."/>
            <person name="Yoshinaga Y."/>
            <person name="Zwiers L.-H."/>
            <person name="Turgeon B."/>
            <person name="Goodwin S."/>
            <person name="Spatafora J."/>
            <person name="Crous P."/>
            <person name="Grigoriev I."/>
        </authorList>
    </citation>
    <scope>NUCLEOTIDE SEQUENCE</scope>
    <source>
        <strain evidence="3">CBS 260.36</strain>
    </source>
</reference>
<keyword evidence="1" id="KW-1133">Transmembrane helix</keyword>
<dbReference type="InterPro" id="IPR011043">
    <property type="entry name" value="Gal_Oxase/kelch_b-propeller"/>
</dbReference>
<dbReference type="EMBL" id="ML996081">
    <property type="protein sequence ID" value="KAF2157481.1"/>
    <property type="molecule type" value="Genomic_DNA"/>
</dbReference>
<dbReference type="PANTHER" id="PTHR32208:SF68">
    <property type="entry name" value="GALACTOSE OXIDASE"/>
    <property type="match status" value="1"/>
</dbReference>
<evidence type="ECO:0000256" key="1">
    <source>
        <dbReference type="SAM" id="Phobius"/>
    </source>
</evidence>